<evidence type="ECO:0000313" key="1">
    <source>
        <dbReference type="EMBL" id="KZT74113.1"/>
    </source>
</evidence>
<dbReference type="STRING" id="1314783.A0A165TXW2"/>
<dbReference type="Proteomes" id="UP000076727">
    <property type="component" value="Unassembled WGS sequence"/>
</dbReference>
<organism evidence="1 2">
    <name type="scientific">Daedalea quercina L-15889</name>
    <dbReference type="NCBI Taxonomy" id="1314783"/>
    <lineage>
        <taxon>Eukaryota</taxon>
        <taxon>Fungi</taxon>
        <taxon>Dikarya</taxon>
        <taxon>Basidiomycota</taxon>
        <taxon>Agaricomycotina</taxon>
        <taxon>Agaricomycetes</taxon>
        <taxon>Polyporales</taxon>
        <taxon>Fomitopsis</taxon>
    </lineage>
</organism>
<dbReference type="OrthoDB" id="10490512at2759"/>
<reference evidence="1 2" key="1">
    <citation type="journal article" date="2016" name="Mol. Biol. Evol.">
        <title>Comparative Genomics of Early-Diverging Mushroom-Forming Fungi Provides Insights into the Origins of Lignocellulose Decay Capabilities.</title>
        <authorList>
            <person name="Nagy L.G."/>
            <person name="Riley R."/>
            <person name="Tritt A."/>
            <person name="Adam C."/>
            <person name="Daum C."/>
            <person name="Floudas D."/>
            <person name="Sun H."/>
            <person name="Yadav J.S."/>
            <person name="Pangilinan J."/>
            <person name="Larsson K.H."/>
            <person name="Matsuura K."/>
            <person name="Barry K."/>
            <person name="Labutti K."/>
            <person name="Kuo R."/>
            <person name="Ohm R.A."/>
            <person name="Bhattacharya S.S."/>
            <person name="Shirouzu T."/>
            <person name="Yoshinaga Y."/>
            <person name="Martin F.M."/>
            <person name="Grigoriev I.V."/>
            <person name="Hibbett D.S."/>
        </authorList>
    </citation>
    <scope>NUCLEOTIDE SEQUENCE [LARGE SCALE GENOMIC DNA]</scope>
    <source>
        <strain evidence="1 2">L-15889</strain>
    </source>
</reference>
<evidence type="ECO:0000313" key="2">
    <source>
        <dbReference type="Proteomes" id="UP000076727"/>
    </source>
</evidence>
<sequence>MASRALAPVRRYDIPPYALSGRMWHYYPSPSELRSVGLENISYDVLTYNPDERTQKARELRRSLLDVFFRDMHKQDKATWESCAAVFQGRHGKRGDQEEYDEWIGEAIECVLREREMVSPSRFADHILRTNTRVIVQCRATLSMENPPTQTTLHTSSLSIS</sequence>
<name>A0A165TXW2_9APHY</name>
<keyword evidence="2" id="KW-1185">Reference proteome</keyword>
<proteinExistence type="predicted"/>
<gene>
    <name evidence="1" type="ORF">DAEQUDRAFT_720989</name>
</gene>
<accession>A0A165TXW2</accession>
<protein>
    <submittedName>
        <fullName evidence="1">Uncharacterized protein</fullName>
    </submittedName>
</protein>
<dbReference type="AlphaFoldDB" id="A0A165TXW2"/>
<dbReference type="EMBL" id="KV429034">
    <property type="protein sequence ID" value="KZT74113.1"/>
    <property type="molecule type" value="Genomic_DNA"/>
</dbReference>